<evidence type="ECO:0000313" key="2">
    <source>
        <dbReference type="EMBL" id="KAG5577678.1"/>
    </source>
</evidence>
<organism evidence="2 3">
    <name type="scientific">Solanum commersonii</name>
    <name type="common">Commerson's wild potato</name>
    <name type="synonym">Commerson's nightshade</name>
    <dbReference type="NCBI Taxonomy" id="4109"/>
    <lineage>
        <taxon>Eukaryota</taxon>
        <taxon>Viridiplantae</taxon>
        <taxon>Streptophyta</taxon>
        <taxon>Embryophyta</taxon>
        <taxon>Tracheophyta</taxon>
        <taxon>Spermatophyta</taxon>
        <taxon>Magnoliopsida</taxon>
        <taxon>eudicotyledons</taxon>
        <taxon>Gunneridae</taxon>
        <taxon>Pentapetalae</taxon>
        <taxon>asterids</taxon>
        <taxon>lamiids</taxon>
        <taxon>Solanales</taxon>
        <taxon>Solanaceae</taxon>
        <taxon>Solanoideae</taxon>
        <taxon>Solaneae</taxon>
        <taxon>Solanum</taxon>
    </lineage>
</organism>
<proteinExistence type="predicted"/>
<name>A0A9J5WRW4_SOLCO</name>
<comment type="caution">
    <text evidence="2">The sequence shown here is derived from an EMBL/GenBank/DDBJ whole genome shotgun (WGS) entry which is preliminary data.</text>
</comment>
<dbReference type="Proteomes" id="UP000824120">
    <property type="component" value="Chromosome 11"/>
</dbReference>
<feature type="compositionally biased region" description="Low complexity" evidence="1">
    <location>
        <begin position="143"/>
        <end position="155"/>
    </location>
</feature>
<gene>
    <name evidence="2" type="ORF">H5410_057812</name>
</gene>
<reference evidence="2 3" key="1">
    <citation type="submission" date="2020-09" db="EMBL/GenBank/DDBJ databases">
        <title>De no assembly of potato wild relative species, Solanum commersonii.</title>
        <authorList>
            <person name="Cho K."/>
        </authorList>
    </citation>
    <scope>NUCLEOTIDE SEQUENCE [LARGE SCALE GENOMIC DNA]</scope>
    <source>
        <strain evidence="2">LZ3.2</strain>
        <tissue evidence="2">Leaf</tissue>
    </source>
</reference>
<keyword evidence="3" id="KW-1185">Reference proteome</keyword>
<evidence type="ECO:0000256" key="1">
    <source>
        <dbReference type="SAM" id="MobiDB-lite"/>
    </source>
</evidence>
<accession>A0A9J5WRW4</accession>
<dbReference type="EMBL" id="JACXVP010000011">
    <property type="protein sequence ID" value="KAG5577678.1"/>
    <property type="molecule type" value="Genomic_DNA"/>
</dbReference>
<dbReference type="AlphaFoldDB" id="A0A9J5WRW4"/>
<evidence type="ECO:0000313" key="3">
    <source>
        <dbReference type="Proteomes" id="UP000824120"/>
    </source>
</evidence>
<feature type="region of interest" description="Disordered" evidence="1">
    <location>
        <begin position="114"/>
        <end position="155"/>
    </location>
</feature>
<sequence>MIELCDRMQCLVHTYNNNNNMPSEIPLGGVWGSSNKKVMRCEKRSKHHKAKSTPSANNPYPCKGKRTLALLTYNLDHVTSTPSYLESCPGNVKHSQVLSNHLLPILLGPTSTLRTLPPLPQAPPGASGAPLHMSKPSRSRPQLVLHGGHSHLLLG</sequence>
<protein>
    <submittedName>
        <fullName evidence="2">Uncharacterized protein</fullName>
    </submittedName>
</protein>